<organism evidence="2">
    <name type="scientific">bioreactor metagenome</name>
    <dbReference type="NCBI Taxonomy" id="1076179"/>
    <lineage>
        <taxon>unclassified sequences</taxon>
        <taxon>metagenomes</taxon>
        <taxon>ecological metagenomes</taxon>
    </lineage>
</organism>
<sequence>MVPGGEGVCQIDPGLGQEELGRQQRRIERRGDRRPVETGADEHQFLTPVAPGLDPVPRDLGAGLGMGGAALARQRGPPQAERAHRRGGTGKRELRRPVRPRRDPEMPLRPDHPGQIAGQHRMDAARVEGQAGAVDEGGNAVFLGLRHMLGKAVKLLRPKRMLGRGVEVEAPGVQDLVGRDDAEIGLDQLRVGVQRADDFARRIEPCGAGIADLVQHHHIGEFDLLGEQVDKRARVARAQAFAAVGDEIGAGKVARQVDRIDHRHHGVEPGDVGQAFARLVAEVEGGGDGQGLGDAGALDQQIVETPFLGEMAHTLQQVVAQGAADAAVRHFDQLLLGAVERGAVAHQIGVDVHLGHVIDDDRDAPAVAVVQNVVQQRGLAGTEKARKHGDGKAGVVGGAGHAEPHECYDITYLSRAGRRRNPALEGRGAFPRRVSAARPFAR</sequence>
<comment type="caution">
    <text evidence="2">The sequence shown here is derived from an EMBL/GenBank/DDBJ whole genome shotgun (WGS) entry which is preliminary data.</text>
</comment>
<protein>
    <submittedName>
        <fullName evidence="2">Uncharacterized protein</fullName>
    </submittedName>
</protein>
<reference evidence="2" key="1">
    <citation type="submission" date="2019-08" db="EMBL/GenBank/DDBJ databases">
        <authorList>
            <person name="Kucharzyk K."/>
            <person name="Murdoch R.W."/>
            <person name="Higgins S."/>
            <person name="Loffler F."/>
        </authorList>
    </citation>
    <scope>NUCLEOTIDE SEQUENCE</scope>
</reference>
<name>A0A644WM52_9ZZZZ</name>
<accession>A0A644WM52</accession>
<feature type="region of interest" description="Disordered" evidence="1">
    <location>
        <begin position="1"/>
        <end position="116"/>
    </location>
</feature>
<evidence type="ECO:0000313" key="2">
    <source>
        <dbReference type="EMBL" id="MPM04986.1"/>
    </source>
</evidence>
<gene>
    <name evidence="2" type="ORF">SDC9_51267</name>
</gene>
<proteinExistence type="predicted"/>
<feature type="compositionally biased region" description="Basic and acidic residues" evidence="1">
    <location>
        <begin position="90"/>
        <end position="112"/>
    </location>
</feature>
<dbReference type="EMBL" id="VSSQ01001089">
    <property type="protein sequence ID" value="MPM04986.1"/>
    <property type="molecule type" value="Genomic_DNA"/>
</dbReference>
<evidence type="ECO:0000256" key="1">
    <source>
        <dbReference type="SAM" id="MobiDB-lite"/>
    </source>
</evidence>
<dbReference type="AlphaFoldDB" id="A0A644WM52"/>
<feature type="compositionally biased region" description="Basic and acidic residues" evidence="1">
    <location>
        <begin position="19"/>
        <end position="44"/>
    </location>
</feature>